<keyword evidence="1" id="KW-1133">Transmembrane helix</keyword>
<sequence length="677" mass="77609">MKKTLVPLPFYAGCWLVIMVAVMSIAHVPQLPLWSIIFSVMTLAWSWLVLQQKVKPISALMKHLVMAIVVIATLASAISADGLAGLSTLLVTGSMLKLLETRTRRDGWVLVLASCFATAVSFLFNQTMLSALLGLISIVVIFCALVSMHSFGEYNKQPFNAAFVKPLRRSSALLVQSLPMMIVLFVVFPRIGPLWSVEYKNGAAKTGLSESISPGQVGRLTRSDAVAFRVSFEGDQPPPRQDRYWRAMTLSRFDGEQWFMDDFLRREATVAPSGTRSENRYQYQVIAEPSANPWLFLLDYPTQVSGEQIQLASNKTTRAIKPLDNRFTYQASSVVSDRFFQTELKWAERYTAVPNGGNPKTRALVAQWREQRLSHSEIIEQIYNLFNRSFRYTLSPPVLVADQQDAFLFDTQAGFCEHFASATAYMLRLAGIPARLVGGYQGGEWNAYESYMLVRQFEAHAWVEYWQQGEGWIRLDPTAFVAPERIEQSFDQLFGDDTNFAADSAASLIRWEKRWSWVGDLRLRYDAVNYRWHRWILGYHETQQLLLSDWLSGKNRLALIALVVLPVSVFLAVTLWWLLRKKDHYLNARSRDIEKVSRLLEQKDGRLRRKKEETLRRYLERVVAYYPELASVAPAWLTAYERLEYLPQGKTASPLQKTYTFAYRHFYRGAKRLSAKR</sequence>
<dbReference type="RefSeq" id="WP_303548591.1">
    <property type="nucleotide sequence ID" value="NZ_JAUOPG010000002.1"/>
</dbReference>
<dbReference type="SMART" id="SM00460">
    <property type="entry name" value="TGc"/>
    <property type="match status" value="1"/>
</dbReference>
<feature type="domain" description="Transglutaminase-like" evidence="2">
    <location>
        <begin position="408"/>
        <end position="479"/>
    </location>
</feature>
<keyword evidence="1" id="KW-0812">Transmembrane</keyword>
<gene>
    <name evidence="3" type="ORF">Q4490_03150</name>
</gene>
<evidence type="ECO:0000313" key="4">
    <source>
        <dbReference type="Proteomes" id="UP001169862"/>
    </source>
</evidence>
<feature type="transmembrane region" description="Helical" evidence="1">
    <location>
        <begin position="107"/>
        <end position="124"/>
    </location>
</feature>
<feature type="transmembrane region" description="Helical" evidence="1">
    <location>
        <begin position="7"/>
        <end position="26"/>
    </location>
</feature>
<dbReference type="InterPro" id="IPR038765">
    <property type="entry name" value="Papain-like_cys_pep_sf"/>
</dbReference>
<dbReference type="Pfam" id="PF11992">
    <property type="entry name" value="TgpA_N"/>
    <property type="match status" value="1"/>
</dbReference>
<keyword evidence="1" id="KW-0472">Membrane</keyword>
<dbReference type="InterPro" id="IPR002931">
    <property type="entry name" value="Transglutaminase-like"/>
</dbReference>
<proteinExistence type="predicted"/>
<feature type="transmembrane region" description="Helical" evidence="1">
    <location>
        <begin position="131"/>
        <end position="151"/>
    </location>
</feature>
<dbReference type="InterPro" id="IPR021878">
    <property type="entry name" value="TgpA_N"/>
</dbReference>
<dbReference type="EMBL" id="JAUOPG010000002">
    <property type="protein sequence ID" value="MDO6452553.1"/>
    <property type="molecule type" value="Genomic_DNA"/>
</dbReference>
<dbReference type="SUPFAM" id="SSF54001">
    <property type="entry name" value="Cysteine proteinases"/>
    <property type="match status" value="1"/>
</dbReference>
<organism evidence="3 4">
    <name type="scientific">Neptunomonas phycophila</name>
    <dbReference type="NCBI Taxonomy" id="1572645"/>
    <lineage>
        <taxon>Bacteria</taxon>
        <taxon>Pseudomonadati</taxon>
        <taxon>Pseudomonadota</taxon>
        <taxon>Gammaproteobacteria</taxon>
        <taxon>Oceanospirillales</taxon>
        <taxon>Oceanospirillaceae</taxon>
        <taxon>Neptunomonas</taxon>
    </lineage>
</organism>
<feature type="transmembrane region" description="Helical" evidence="1">
    <location>
        <begin position="63"/>
        <end position="87"/>
    </location>
</feature>
<feature type="transmembrane region" description="Helical" evidence="1">
    <location>
        <begin position="557"/>
        <end position="579"/>
    </location>
</feature>
<accession>A0AAW7XGQ4</accession>
<dbReference type="Proteomes" id="UP001169862">
    <property type="component" value="Unassembled WGS sequence"/>
</dbReference>
<comment type="caution">
    <text evidence="3">The sequence shown here is derived from an EMBL/GenBank/DDBJ whole genome shotgun (WGS) entry which is preliminary data.</text>
</comment>
<dbReference type="PANTHER" id="PTHR42736">
    <property type="entry name" value="PROTEIN-GLUTAMINE GAMMA-GLUTAMYLTRANSFERASE"/>
    <property type="match status" value="1"/>
</dbReference>
<evidence type="ECO:0000313" key="3">
    <source>
        <dbReference type="EMBL" id="MDO6452553.1"/>
    </source>
</evidence>
<dbReference type="Pfam" id="PF01841">
    <property type="entry name" value="Transglut_core"/>
    <property type="match status" value="1"/>
</dbReference>
<protein>
    <submittedName>
        <fullName evidence="3">TransglutaminaseTgpA domain-containing protein</fullName>
    </submittedName>
</protein>
<dbReference type="Gene3D" id="3.10.620.30">
    <property type="match status" value="1"/>
</dbReference>
<dbReference type="AlphaFoldDB" id="A0AAW7XGQ4"/>
<feature type="transmembrane region" description="Helical" evidence="1">
    <location>
        <begin position="32"/>
        <end position="51"/>
    </location>
</feature>
<evidence type="ECO:0000259" key="2">
    <source>
        <dbReference type="SMART" id="SM00460"/>
    </source>
</evidence>
<reference evidence="3" key="1">
    <citation type="submission" date="2023-07" db="EMBL/GenBank/DDBJ databases">
        <title>Genome content predicts the carbon catabolic preferences of heterotrophic bacteria.</title>
        <authorList>
            <person name="Gralka M."/>
        </authorList>
    </citation>
    <scope>NUCLEOTIDE SEQUENCE</scope>
    <source>
        <strain evidence="3">I2M16</strain>
    </source>
</reference>
<name>A0AAW7XGQ4_9GAMM</name>
<dbReference type="PANTHER" id="PTHR42736:SF1">
    <property type="entry name" value="PROTEIN-GLUTAMINE GAMMA-GLUTAMYLTRANSFERASE"/>
    <property type="match status" value="1"/>
</dbReference>
<feature type="transmembrane region" description="Helical" evidence="1">
    <location>
        <begin position="171"/>
        <end position="191"/>
    </location>
</feature>
<dbReference type="InterPro" id="IPR052901">
    <property type="entry name" value="Bact_TGase-like"/>
</dbReference>
<evidence type="ECO:0000256" key="1">
    <source>
        <dbReference type="SAM" id="Phobius"/>
    </source>
</evidence>